<keyword evidence="9" id="KW-1185">Reference proteome</keyword>
<dbReference type="RefSeq" id="WP_182536691.1">
    <property type="nucleotide sequence ID" value="NZ_JACJIP010000019.1"/>
</dbReference>
<dbReference type="InterPro" id="IPR050206">
    <property type="entry name" value="FtsK/SpoIIIE/SftA"/>
</dbReference>
<dbReference type="Pfam" id="PF01580">
    <property type="entry name" value="FtsK_SpoIIIE"/>
    <property type="match status" value="1"/>
</dbReference>
<dbReference type="GO" id="GO:0007059">
    <property type="term" value="P:chromosome segregation"/>
    <property type="evidence" value="ECO:0007669"/>
    <property type="project" value="UniProtKB-KW"/>
</dbReference>
<keyword evidence="6" id="KW-1133">Transmembrane helix</keyword>
<dbReference type="SMART" id="SM00843">
    <property type="entry name" value="Ftsk_gamma"/>
    <property type="match status" value="1"/>
</dbReference>
<keyword evidence="4" id="KW-0238">DNA-binding</keyword>
<sequence>MGQSSEKRSESFGQYVTRISAFAAAISGGLLFFEISPDVENLTRKVLGYAIGTWILFAVVPFLFRLGWKHRSQIKWKWLLVIFVVIADHISQRKKNRNQDNEQNGSLSYPLPENETGAAYIPHPEDETKSGVISGSYQQQATGLPDVFNLLPFNPRPHPSHTITKDMAADAIHQALEMSNFNVEEKPQILSVESGPTLQKISFSLPPKVQLSKLVQRKEDLANHLGHSVGFDVDSTPYPSSAAFVIPHAKRAFVYIRDVMDQFIPFAQKSQLPVVFGKSMNGEAILVDLAKLPHLLVAGTTGSGKSVFINALIGSLELVRSPEQVKFVMIDPKMVEFMAYADSPHLLLPVVTDLRRAAFTLQKVVVEMEKRYQTFAAAGVRNIEQYNRNHETPMPYIVVLVDEYADLMLVVKDQVEEAVQRLAQMGRAAGVHLVLGTQRPSVNVITGVIKSNLPSRVAFRLPSPQDFRTVMDGSGPHLLDRGDGVCLFSNGSRQRFQSAAVTGDDNESVAFIKAVSKYWKTRSPSVDMSWSLDEQATENEISEVMASASDQQYEIAQSSLPIQEANSEGDPESQVTHDIHSDLVEVDPESMNVFIGDATSYESAIQVAQKHQGISPLLLQKMLSIDYMTAARMVERMQNEGIVGEIDFDKGMRPWLRAETKETEAELLHRMKLYICKTKTARVGDLQNEFSIRREKVSQLMSKLCEEGMLNSPTSPKVGYTIAWKDDQIDAFLEA</sequence>
<evidence type="ECO:0000256" key="2">
    <source>
        <dbReference type="ARBA" id="ARBA00022829"/>
    </source>
</evidence>
<dbReference type="Pfam" id="PF09397">
    <property type="entry name" value="FtsK_gamma"/>
    <property type="match status" value="1"/>
</dbReference>
<evidence type="ECO:0000313" key="8">
    <source>
        <dbReference type="EMBL" id="MBA9086503.1"/>
    </source>
</evidence>
<feature type="domain" description="FtsK" evidence="7">
    <location>
        <begin position="282"/>
        <end position="468"/>
    </location>
</feature>
<evidence type="ECO:0000256" key="1">
    <source>
        <dbReference type="ARBA" id="ARBA00022741"/>
    </source>
</evidence>
<dbReference type="Gene3D" id="1.10.10.10">
    <property type="entry name" value="Winged helix-like DNA-binding domain superfamily/Winged helix DNA-binding domain"/>
    <property type="match status" value="1"/>
</dbReference>
<keyword evidence="2" id="KW-0159">Chromosome partition</keyword>
<dbReference type="InterPro" id="IPR002543">
    <property type="entry name" value="FtsK_dom"/>
</dbReference>
<keyword evidence="6" id="KW-0472">Membrane</keyword>
<dbReference type="SUPFAM" id="SSF52540">
    <property type="entry name" value="P-loop containing nucleoside triphosphate hydrolases"/>
    <property type="match status" value="1"/>
</dbReference>
<evidence type="ECO:0000256" key="3">
    <source>
        <dbReference type="ARBA" id="ARBA00022840"/>
    </source>
</evidence>
<proteinExistence type="predicted"/>
<comment type="caution">
    <text evidence="8">The sequence shown here is derived from an EMBL/GenBank/DDBJ whole genome shotgun (WGS) entry which is preliminary data.</text>
</comment>
<feature type="binding site" evidence="5">
    <location>
        <begin position="299"/>
        <end position="306"/>
    </location>
    <ligand>
        <name>ATP</name>
        <dbReference type="ChEBI" id="CHEBI:30616"/>
    </ligand>
</feature>
<evidence type="ECO:0000259" key="7">
    <source>
        <dbReference type="PROSITE" id="PS50901"/>
    </source>
</evidence>
<gene>
    <name evidence="8" type="ORF">FHR92_002981</name>
</gene>
<dbReference type="InterPro" id="IPR003593">
    <property type="entry name" value="AAA+_ATPase"/>
</dbReference>
<dbReference type="SUPFAM" id="SSF46785">
    <property type="entry name" value="Winged helix' DNA-binding domain"/>
    <property type="match status" value="1"/>
</dbReference>
<evidence type="ECO:0000256" key="6">
    <source>
        <dbReference type="SAM" id="Phobius"/>
    </source>
</evidence>
<keyword evidence="3 5" id="KW-0067">ATP-binding</keyword>
<dbReference type="InterPro" id="IPR036388">
    <property type="entry name" value="WH-like_DNA-bd_sf"/>
</dbReference>
<dbReference type="GO" id="GO:0005524">
    <property type="term" value="F:ATP binding"/>
    <property type="evidence" value="ECO:0007669"/>
    <property type="project" value="UniProtKB-UniRule"/>
</dbReference>
<feature type="transmembrane region" description="Helical" evidence="6">
    <location>
        <begin position="46"/>
        <end position="64"/>
    </location>
</feature>
<dbReference type="InterPro" id="IPR036390">
    <property type="entry name" value="WH_DNA-bd_sf"/>
</dbReference>
<dbReference type="InterPro" id="IPR027417">
    <property type="entry name" value="P-loop_NTPase"/>
</dbReference>
<evidence type="ECO:0000256" key="4">
    <source>
        <dbReference type="ARBA" id="ARBA00023125"/>
    </source>
</evidence>
<dbReference type="GO" id="GO:0003677">
    <property type="term" value="F:DNA binding"/>
    <property type="evidence" value="ECO:0007669"/>
    <property type="project" value="UniProtKB-KW"/>
</dbReference>
<feature type="transmembrane region" description="Helical" evidence="6">
    <location>
        <begin position="12"/>
        <end position="34"/>
    </location>
</feature>
<dbReference type="SMART" id="SM00382">
    <property type="entry name" value="AAA"/>
    <property type="match status" value="1"/>
</dbReference>
<dbReference type="AlphaFoldDB" id="A0A7W3SUS9"/>
<evidence type="ECO:0000256" key="5">
    <source>
        <dbReference type="PROSITE-ProRule" id="PRU00289"/>
    </source>
</evidence>
<accession>A0A7W3SUS9</accession>
<dbReference type="CDD" id="cd01127">
    <property type="entry name" value="TrwB_TraG_TraD_VirD4"/>
    <property type="match status" value="1"/>
</dbReference>
<dbReference type="Proteomes" id="UP000567067">
    <property type="component" value="Unassembled WGS sequence"/>
</dbReference>
<dbReference type="PANTHER" id="PTHR22683:SF1">
    <property type="entry name" value="TYPE VII SECRETION SYSTEM PROTEIN ESSC"/>
    <property type="match status" value="1"/>
</dbReference>
<organism evidence="8 9">
    <name type="scientific">Fontibacillus solani</name>
    <dbReference type="NCBI Taxonomy" id="1572857"/>
    <lineage>
        <taxon>Bacteria</taxon>
        <taxon>Bacillati</taxon>
        <taxon>Bacillota</taxon>
        <taxon>Bacilli</taxon>
        <taxon>Bacillales</taxon>
        <taxon>Paenibacillaceae</taxon>
        <taxon>Fontibacillus</taxon>
    </lineage>
</organism>
<dbReference type="Gene3D" id="3.40.50.300">
    <property type="entry name" value="P-loop containing nucleotide triphosphate hydrolases"/>
    <property type="match status" value="1"/>
</dbReference>
<protein>
    <submittedName>
        <fullName evidence="8">DNA segregation ATPase FtsK/SpoIIIE-like protein</fullName>
    </submittedName>
</protein>
<dbReference type="PROSITE" id="PS50901">
    <property type="entry name" value="FTSK"/>
    <property type="match status" value="1"/>
</dbReference>
<dbReference type="InterPro" id="IPR018541">
    <property type="entry name" value="Ftsk_gamma"/>
</dbReference>
<reference evidence="8 9" key="1">
    <citation type="submission" date="2020-08" db="EMBL/GenBank/DDBJ databases">
        <title>Genomic Encyclopedia of Type Strains, Phase III (KMG-III): the genomes of soil and plant-associated and newly described type strains.</title>
        <authorList>
            <person name="Whitman W."/>
        </authorList>
    </citation>
    <scope>NUCLEOTIDE SEQUENCE [LARGE SCALE GENOMIC DNA]</scope>
    <source>
        <strain evidence="8 9">CECT 8693</strain>
    </source>
</reference>
<name>A0A7W3SUS9_9BACL</name>
<evidence type="ECO:0000313" key="9">
    <source>
        <dbReference type="Proteomes" id="UP000567067"/>
    </source>
</evidence>
<dbReference type="PANTHER" id="PTHR22683">
    <property type="entry name" value="SPORULATION PROTEIN RELATED"/>
    <property type="match status" value="1"/>
</dbReference>
<dbReference type="EMBL" id="JACJIP010000019">
    <property type="protein sequence ID" value="MBA9086503.1"/>
    <property type="molecule type" value="Genomic_DNA"/>
</dbReference>
<keyword evidence="1 5" id="KW-0547">Nucleotide-binding</keyword>
<keyword evidence="6" id="KW-0812">Transmembrane</keyword>